<organism evidence="5">
    <name type="scientific">Nephromyces sp. MMRI</name>
    <dbReference type="NCBI Taxonomy" id="2496275"/>
    <lineage>
        <taxon>Eukaryota</taxon>
        <taxon>Sar</taxon>
        <taxon>Alveolata</taxon>
        <taxon>Apicomplexa</taxon>
        <taxon>Aconoidasida</taxon>
        <taxon>Nephromycida</taxon>
        <taxon>Nephromyces</taxon>
    </lineage>
</organism>
<dbReference type="InterPro" id="IPR012133">
    <property type="entry name" value="Alpha-hydoxy_acid_DH_FMN"/>
</dbReference>
<dbReference type="InterPro" id="IPR000262">
    <property type="entry name" value="FMN-dep_DH"/>
</dbReference>
<evidence type="ECO:0000256" key="2">
    <source>
        <dbReference type="ARBA" id="ARBA00023002"/>
    </source>
</evidence>
<dbReference type="InterPro" id="IPR008259">
    <property type="entry name" value="FMN_hydac_DH_AS"/>
</dbReference>
<dbReference type="Gene3D" id="3.20.20.70">
    <property type="entry name" value="Aldolase class I"/>
    <property type="match status" value="1"/>
</dbReference>
<dbReference type="GO" id="GO:0016491">
    <property type="term" value="F:oxidoreductase activity"/>
    <property type="evidence" value="ECO:0007669"/>
    <property type="project" value="UniProtKB-KW"/>
</dbReference>
<dbReference type="PANTHER" id="PTHR10578">
    <property type="entry name" value="S -2-HYDROXY-ACID OXIDASE-RELATED"/>
    <property type="match status" value="1"/>
</dbReference>
<dbReference type="PROSITE" id="PS00557">
    <property type="entry name" value="FMN_HYDROXY_ACID_DH_1"/>
    <property type="match status" value="1"/>
</dbReference>
<dbReference type="GO" id="GO:0010181">
    <property type="term" value="F:FMN binding"/>
    <property type="evidence" value="ECO:0007669"/>
    <property type="project" value="InterPro"/>
</dbReference>
<dbReference type="AlphaFoldDB" id="A0A3Q8UBX3"/>
<dbReference type="Pfam" id="PF01070">
    <property type="entry name" value="FMN_dh"/>
    <property type="match status" value="1"/>
</dbReference>
<dbReference type="EMBL" id="MK265920">
    <property type="protein sequence ID" value="AZL94556.1"/>
    <property type="molecule type" value="mRNA"/>
</dbReference>
<comment type="similarity">
    <text evidence="3">Belongs to the FMN-dependent alpha-hydroxy acid dehydrogenase family.</text>
</comment>
<feature type="domain" description="FMN hydroxy acid dehydrogenase" evidence="4">
    <location>
        <begin position="1"/>
        <end position="265"/>
    </location>
</feature>
<reference evidence="5" key="1">
    <citation type="journal article" date="2018" name="Genome Biol. Evol.">
        <title>Nephromyces encodes a urate metabolism pathway and predicted peroxisomes, demonstrating these are not ancient losses of apicomplexans.</title>
        <authorList>
            <person name="Paight C."/>
            <person name="Slamovits C.H."/>
            <person name="Saffo M.B."/>
            <person name="Lane C.E."/>
        </authorList>
    </citation>
    <scope>NUCLEOTIDE SEQUENCE</scope>
    <source>
        <strain evidence="5">Neph151</strain>
    </source>
</reference>
<dbReference type="CDD" id="cd02809">
    <property type="entry name" value="alpha_hydroxyacid_oxid_FMN"/>
    <property type="match status" value="1"/>
</dbReference>
<proteinExistence type="evidence at transcript level"/>
<evidence type="ECO:0000256" key="1">
    <source>
        <dbReference type="ARBA" id="ARBA00001917"/>
    </source>
</evidence>
<dbReference type="SUPFAM" id="SSF51395">
    <property type="entry name" value="FMN-linked oxidoreductases"/>
    <property type="match status" value="1"/>
</dbReference>
<evidence type="ECO:0000256" key="3">
    <source>
        <dbReference type="ARBA" id="ARBA00024042"/>
    </source>
</evidence>
<keyword evidence="2" id="KW-0560">Oxidoreductase</keyword>
<comment type="cofactor">
    <cofactor evidence="1">
        <name>FMN</name>
        <dbReference type="ChEBI" id="CHEBI:58210"/>
    </cofactor>
</comment>
<evidence type="ECO:0000313" key="5">
    <source>
        <dbReference type="EMBL" id="AZL94556.1"/>
    </source>
</evidence>
<dbReference type="PROSITE" id="PS51349">
    <property type="entry name" value="FMN_HYDROXY_ACID_DH_2"/>
    <property type="match status" value="1"/>
</dbReference>
<accession>A0A3Q8UBX3</accession>
<evidence type="ECO:0000259" key="4">
    <source>
        <dbReference type="PROSITE" id="PS51349"/>
    </source>
</evidence>
<sequence length="265" mass="28911">MCLSTYSTYSMEDVADAADNEGMRMFQLYFPQDRSITVDLLKRAKAKNYQGIALTADAQVLGLRIADEHNKFKLPSHMELANFSKNAQKEKHDENETENTGSSLHNIVTSALDQSLNWKDIAWIKEVSGLPVAVKGIMTAEDAILAQSHGADAVWVSNHGGRQADGCLASIDALPEIVEALKGSNVEIYLDGGVRRGSDIFKALALGANYVFVARPVLYGLTVGGAKGVSGIVAVLQSEFERMMKFAGTTSVDQISKNHVQFRKW</sequence>
<name>A0A3Q8UBX3_9APIC</name>
<dbReference type="PANTHER" id="PTHR10578:SF149">
    <property type="entry name" value="2-HYDROXYACID OXIDASE 2"/>
    <property type="match status" value="1"/>
</dbReference>
<dbReference type="InterPro" id="IPR013785">
    <property type="entry name" value="Aldolase_TIM"/>
</dbReference>
<protein>
    <submittedName>
        <fullName evidence="5">Hydroxyacid oxidase</fullName>
    </submittedName>
</protein>
<dbReference type="InterPro" id="IPR037396">
    <property type="entry name" value="FMN_HAD"/>
</dbReference>